<organism evidence="5 6">
    <name type="scientific">Listeria aquatica</name>
    <dbReference type="NCBI Taxonomy" id="1494960"/>
    <lineage>
        <taxon>Bacteria</taxon>
        <taxon>Bacillati</taxon>
        <taxon>Bacillota</taxon>
        <taxon>Bacilli</taxon>
        <taxon>Bacillales</taxon>
        <taxon>Listeriaceae</taxon>
        <taxon>Listeria</taxon>
    </lineage>
</organism>
<keyword evidence="1" id="KW-0677">Repeat</keyword>
<dbReference type="InterPro" id="IPR013783">
    <property type="entry name" value="Ig-like_fold"/>
</dbReference>
<proteinExistence type="predicted"/>
<gene>
    <name evidence="5" type="ORF">HB912_10785</name>
</gene>
<reference evidence="5 6" key="1">
    <citation type="submission" date="2020-03" db="EMBL/GenBank/DDBJ databases">
        <title>Soil Listeria distribution.</title>
        <authorList>
            <person name="Liao J."/>
            <person name="Wiedmann M."/>
        </authorList>
    </citation>
    <scope>NUCLEOTIDE SEQUENCE [LARGE SCALE GENOMIC DNA]</scope>
    <source>
        <strain evidence="5 6">FSL L7-1507</strain>
    </source>
</reference>
<protein>
    <recommendedName>
        <fullName evidence="7">WxL domain-containing protein</fullName>
    </recommendedName>
</protein>
<dbReference type="Gene3D" id="3.10.100.10">
    <property type="entry name" value="Mannose-Binding Protein A, subunit A"/>
    <property type="match status" value="1"/>
</dbReference>
<dbReference type="Pfam" id="PF06458">
    <property type="entry name" value="MucBP"/>
    <property type="match status" value="1"/>
</dbReference>
<evidence type="ECO:0000256" key="1">
    <source>
        <dbReference type="ARBA" id="ARBA00022737"/>
    </source>
</evidence>
<evidence type="ECO:0000259" key="3">
    <source>
        <dbReference type="Pfam" id="PF06458"/>
    </source>
</evidence>
<evidence type="ECO:0000313" key="5">
    <source>
        <dbReference type="EMBL" id="MBC1522132.1"/>
    </source>
</evidence>
<feature type="compositionally biased region" description="Polar residues" evidence="2">
    <location>
        <begin position="139"/>
        <end position="163"/>
    </location>
</feature>
<feature type="region of interest" description="Disordered" evidence="2">
    <location>
        <begin position="139"/>
        <end position="181"/>
    </location>
</feature>
<evidence type="ECO:0008006" key="7">
    <source>
        <dbReference type="Google" id="ProtNLM"/>
    </source>
</evidence>
<sequence>MNFKKWLILFISLLGICFLFTIPTLFADDNTVKDLTLTTSKASYSTSEIVNLRIQDLNHQDTKIIIPLPKAVTFEGGEDGDASITNDKTNQQIVLDFKKGSTHDNVVRLRFRVAGTYTLKAYTIRGDQTANSKPLIIHVTNSSSGTSDHPSESDQTTNQQATPDSLMPRSASGPNEEEANKIKQALANPETSFDFKIVRSSTNHSIFKLNQIVLSQNYKGYKSINITLPSGLSLLRSSVKLPSGAIYTQAGNSISITNTTGMQADVITTFLAGLEFQYKANGVTGGNLKIAVEQESISNWIDDQGIPHYYVFVPNAIPWQDAYNEAKKLHYRGLTGYLATINSLSEHDFIFNSIAKEPGLLGGTRLVHMNGRKILDEASIPSTHFSKDVTMLNPAQKDWKDINQWYWATGPEAGTIFYNTKTYDPVKGPVKGSYSNFTTGEPNNGHGVENILQFAQNGTKFWNDLPDSLGYWASNHGYYVEFSQYGNQKEVDNSKSDHVEPLPANVKVQYVDDKGKLLNFTNGSANPKLITRDVNVVYDATTPAFKLMNIQAKTGPFYLNTASLPKNGKGTITNQEQTVTYKYLPDLSNIVAKDSTIYVGETWNPKDNFISAKDRTGKNMSYNQSMVKGTVNTAKAGTYKVTYQNGPASKSITVTVLTGTLKFVNVPEIMGFTNQKISNKMTESNRTEVGWKLQVEDTRPNKTKWRVTAQLVSPFTNTSGDKLPNSLVFRRPGQADQLIGATKQVDVYDGTSSQNQRNYEVGWGKQSGPLLQISPGAAKTDSYTGKIQWVLVNAPL</sequence>
<dbReference type="RefSeq" id="WP_185374480.1">
    <property type="nucleotide sequence ID" value="NZ_JAARRM010000004.1"/>
</dbReference>
<evidence type="ECO:0000256" key="2">
    <source>
        <dbReference type="SAM" id="MobiDB-lite"/>
    </source>
</evidence>
<feature type="domain" description="Ig-like" evidence="4">
    <location>
        <begin position="592"/>
        <end position="656"/>
    </location>
</feature>
<dbReference type="EMBL" id="JAARRM010000004">
    <property type="protein sequence ID" value="MBC1522132.1"/>
    <property type="molecule type" value="Genomic_DNA"/>
</dbReference>
<dbReference type="Proteomes" id="UP000559885">
    <property type="component" value="Unassembled WGS sequence"/>
</dbReference>
<name>A0A841ZRT2_9LIST</name>
<dbReference type="InterPro" id="IPR016187">
    <property type="entry name" value="CTDL_fold"/>
</dbReference>
<dbReference type="Pfam" id="PF07523">
    <property type="entry name" value="Big_3"/>
    <property type="match status" value="1"/>
</dbReference>
<dbReference type="InterPro" id="IPR009459">
    <property type="entry name" value="MucBP_dom"/>
</dbReference>
<dbReference type="AlphaFoldDB" id="A0A841ZRT2"/>
<dbReference type="InterPro" id="IPR022038">
    <property type="entry name" value="Ig-like_bact"/>
</dbReference>
<comment type="caution">
    <text evidence="5">The sequence shown here is derived from an EMBL/GenBank/DDBJ whole genome shotgun (WGS) entry which is preliminary data.</text>
</comment>
<evidence type="ECO:0000259" key="4">
    <source>
        <dbReference type="Pfam" id="PF07523"/>
    </source>
</evidence>
<dbReference type="Gene3D" id="2.60.40.10">
    <property type="entry name" value="Immunoglobulins"/>
    <property type="match status" value="1"/>
</dbReference>
<dbReference type="InterPro" id="IPR016186">
    <property type="entry name" value="C-type_lectin-like/link_sf"/>
</dbReference>
<dbReference type="SUPFAM" id="SSF56436">
    <property type="entry name" value="C-type lectin-like"/>
    <property type="match status" value="1"/>
</dbReference>
<dbReference type="Gene3D" id="3.10.20.320">
    <property type="entry name" value="Putative peptidoglycan bound protein (lpxtg motif)"/>
    <property type="match status" value="1"/>
</dbReference>
<feature type="domain" description="MucBP" evidence="3">
    <location>
        <begin position="505"/>
        <end position="583"/>
    </location>
</feature>
<evidence type="ECO:0000313" key="6">
    <source>
        <dbReference type="Proteomes" id="UP000559885"/>
    </source>
</evidence>
<accession>A0A841ZRT2</accession>